<dbReference type="Gene3D" id="3.20.20.80">
    <property type="entry name" value="Glycosidases"/>
    <property type="match status" value="1"/>
</dbReference>
<dbReference type="InterPro" id="IPR017853">
    <property type="entry name" value="GH"/>
</dbReference>
<name>A0ABR0JWW1_9EURO</name>
<keyword evidence="7 8" id="KW-0326">Glycosidase</keyword>
<dbReference type="PROSITE" id="PS01182">
    <property type="entry name" value="GLYCOSYL_HYDROL_F35"/>
    <property type="match status" value="1"/>
</dbReference>
<gene>
    <name evidence="12" type="ORF">LTR24_009717</name>
</gene>
<evidence type="ECO:0000256" key="5">
    <source>
        <dbReference type="ARBA" id="ARBA00022801"/>
    </source>
</evidence>
<dbReference type="SMART" id="SM01029">
    <property type="entry name" value="BetaGal_dom2"/>
    <property type="match status" value="1"/>
</dbReference>
<evidence type="ECO:0000313" key="12">
    <source>
        <dbReference type="EMBL" id="KAK5077357.1"/>
    </source>
</evidence>
<dbReference type="SUPFAM" id="SSF51011">
    <property type="entry name" value="Glycosyl hydrolase domain"/>
    <property type="match status" value="1"/>
</dbReference>
<dbReference type="SUPFAM" id="SSF117100">
    <property type="entry name" value="Beta-galactosidase LacA, domain 3"/>
    <property type="match status" value="1"/>
</dbReference>
<evidence type="ECO:0000256" key="6">
    <source>
        <dbReference type="ARBA" id="ARBA00023180"/>
    </source>
</evidence>
<evidence type="ECO:0000256" key="1">
    <source>
        <dbReference type="ARBA" id="ARBA00001412"/>
    </source>
</evidence>
<dbReference type="EC" id="3.2.1.23" evidence="3 8"/>
<keyword evidence="13" id="KW-1185">Reference proteome</keyword>
<dbReference type="Gene3D" id="2.60.120.260">
    <property type="entry name" value="Galactose-binding domain-like"/>
    <property type="match status" value="2"/>
</dbReference>
<dbReference type="Gene3D" id="2.60.390.10">
    <property type="entry name" value="Beta-galactosidase, domain 3"/>
    <property type="match status" value="1"/>
</dbReference>
<dbReference type="InterPro" id="IPR025972">
    <property type="entry name" value="BetaGal_dom3"/>
</dbReference>
<protein>
    <recommendedName>
        <fullName evidence="3 8">Beta-galactosidase</fullName>
        <ecNumber evidence="3 8">3.2.1.23</ecNumber>
    </recommendedName>
</protein>
<dbReference type="Pfam" id="PF13364">
    <property type="entry name" value="BetaGal_ABD2"/>
    <property type="match status" value="2"/>
</dbReference>
<dbReference type="PANTHER" id="PTHR23421">
    <property type="entry name" value="BETA-GALACTOSIDASE RELATED"/>
    <property type="match status" value="1"/>
</dbReference>
<dbReference type="InterPro" id="IPR036833">
    <property type="entry name" value="BetaGal_dom3_sf"/>
</dbReference>
<dbReference type="Pfam" id="PF13363">
    <property type="entry name" value="BetaGal_dom3"/>
    <property type="match status" value="1"/>
</dbReference>
<evidence type="ECO:0000313" key="13">
    <source>
        <dbReference type="Proteomes" id="UP001345013"/>
    </source>
</evidence>
<evidence type="ECO:0000256" key="7">
    <source>
        <dbReference type="ARBA" id="ARBA00023295"/>
    </source>
</evidence>
<dbReference type="SUPFAM" id="SSF51445">
    <property type="entry name" value="(Trans)glycosidases"/>
    <property type="match status" value="1"/>
</dbReference>
<dbReference type="InterPro" id="IPR025300">
    <property type="entry name" value="BetaGal_jelly_roll_dom"/>
</dbReference>
<evidence type="ECO:0000256" key="4">
    <source>
        <dbReference type="ARBA" id="ARBA00022729"/>
    </source>
</evidence>
<comment type="catalytic activity">
    <reaction evidence="1 8">
        <text>Hydrolysis of terminal non-reducing beta-D-galactose residues in beta-D-galactosides.</text>
        <dbReference type="EC" id="3.2.1.23"/>
    </reaction>
</comment>
<evidence type="ECO:0000256" key="10">
    <source>
        <dbReference type="SAM" id="SignalP"/>
    </source>
</evidence>
<feature type="signal peptide" evidence="10">
    <location>
        <begin position="1"/>
        <end position="21"/>
    </location>
</feature>
<evidence type="ECO:0000256" key="2">
    <source>
        <dbReference type="ARBA" id="ARBA00009809"/>
    </source>
</evidence>
<evidence type="ECO:0000256" key="3">
    <source>
        <dbReference type="ARBA" id="ARBA00012756"/>
    </source>
</evidence>
<dbReference type="InterPro" id="IPR037110">
    <property type="entry name" value="Betagal_dom2_sf"/>
</dbReference>
<dbReference type="InterPro" id="IPR001944">
    <property type="entry name" value="Glycoside_Hdrlase_35"/>
</dbReference>
<dbReference type="PRINTS" id="PR00742">
    <property type="entry name" value="GLHYDRLASE35"/>
</dbReference>
<dbReference type="Pfam" id="PF01301">
    <property type="entry name" value="Glyco_hydro_35"/>
    <property type="match status" value="1"/>
</dbReference>
<proteinExistence type="inferred from homology"/>
<keyword evidence="6" id="KW-0325">Glycoprotein</keyword>
<accession>A0ABR0JWW1</accession>
<dbReference type="Gene3D" id="2.102.20.10">
    <property type="entry name" value="Beta-galactosidase, domain 2"/>
    <property type="match status" value="1"/>
</dbReference>
<keyword evidence="4 10" id="KW-0732">Signal</keyword>
<feature type="chain" id="PRO_5046732972" description="Beta-galactosidase" evidence="10">
    <location>
        <begin position="22"/>
        <end position="1016"/>
    </location>
</feature>
<keyword evidence="5 8" id="KW-0378">Hydrolase</keyword>
<feature type="domain" description="Beta-galactosidase" evidence="11">
    <location>
        <begin position="394"/>
        <end position="575"/>
    </location>
</feature>
<dbReference type="EMBL" id="JAVRRG010000231">
    <property type="protein sequence ID" value="KAK5077357.1"/>
    <property type="molecule type" value="Genomic_DNA"/>
</dbReference>
<dbReference type="Pfam" id="PF10435">
    <property type="entry name" value="BetaGal_dom2"/>
    <property type="match status" value="1"/>
</dbReference>
<reference evidence="12 13" key="1">
    <citation type="submission" date="2023-08" db="EMBL/GenBank/DDBJ databases">
        <title>Black Yeasts Isolated from many extreme environments.</title>
        <authorList>
            <person name="Coleine C."/>
            <person name="Stajich J.E."/>
            <person name="Selbmann L."/>
        </authorList>
    </citation>
    <scope>NUCLEOTIDE SEQUENCE [LARGE SCALE GENOMIC DNA]</scope>
    <source>
        <strain evidence="12 13">CCFEE 5885</strain>
    </source>
</reference>
<organism evidence="12 13">
    <name type="scientific">Lithohypha guttulata</name>
    <dbReference type="NCBI Taxonomy" id="1690604"/>
    <lineage>
        <taxon>Eukaryota</taxon>
        <taxon>Fungi</taxon>
        <taxon>Dikarya</taxon>
        <taxon>Ascomycota</taxon>
        <taxon>Pezizomycotina</taxon>
        <taxon>Eurotiomycetes</taxon>
        <taxon>Chaetothyriomycetidae</taxon>
        <taxon>Chaetothyriales</taxon>
        <taxon>Trichomeriaceae</taxon>
        <taxon>Lithohypha</taxon>
    </lineage>
</organism>
<evidence type="ECO:0000259" key="11">
    <source>
        <dbReference type="SMART" id="SM01029"/>
    </source>
</evidence>
<sequence length="1016" mass="111744">MLFRELITLLVAAAAFAGALANPVQSQAKILVIQESDGLQDIVTWDEHSIFIHGERILFYSGEFHPFRLPVPDLWLDVFQKIKALGYSGVSFYVDWALLEGERGTFRADGVFALEPFFHAASEAGIYLLARLGPYVNAEVSGGGFPGWLTRVNGTFRTNSTGFLDATNLYAREVGSIIAKAQITNGGPVILFQPENEYTYPANNITFPNGDYFRYVMDQFRNAGIVVPMISNDASPRGIFAPGNTSTDVHVDIYGHDGYLLGFNCQQPSNWTSATLHTDWGTLHEQESPSTPYSIIEFQGGSFDPWGGHGFDNCAALTNEQFERVFYKNNWSFLVTIQNFYMTYGGTNWGNLGHHLGYTSYDYGAPIAEDRAVTRAKYSETKLSANFLKVTPSYITATNLNYTNGSYASTPDVAVTPIVGNGSDTDLYVIRHAAFASRASTGYTFTVSSSAGNITIPQLSQISDHLTLNGRDSKVHVVDYQLRGTNLLYSSAEIFTWQKYNTSTVLVLYGGENETHEFAVPSSQCSVVSGETSSIAIETLGNYDVVQWAVTPEAKVIQCGTLTFHLLWRNDAYNWWALEVASSSVRSFSSPTKDSVIVNGGYLMRAARIEHGNLYLTGDINATTTIAVAGSPSFDNMYFNGKDVGKPPVNIEYTKPELKLPNLSQATWSSLDSLPESSPNYSDDLWTIANKTETVNQFQTTTPEVLYAGEYGYHAGSLLYRGHFATPEGVTSLNLSISTQGGYAYGYSLWLNSSSIYEYPGLSTSQSNNLTLQLSLLTPNTDYVLTLLIDHMGLTENFYPGNDTMREPRGLLSYAVAASESIPVTWKLTGNLGGESYKDKTRGPLNEGGMFFERQGYHLPGAPVNNSSIFISSSDSPMTGFSGPGVRFYATTFSLDLPTPEYDIPLAFVFTNSSAGGRPSRLRSQLYVNGFQFGKYVNHIGPQTSYPVPEGILNYHGDNYIGLSLWNMEDDDGTTVKLDGLELRTSSTPVMSGRGREVKLSYTLPQDGWSRRDGAY</sequence>
<dbReference type="InterPro" id="IPR018954">
    <property type="entry name" value="Betagal_dom2"/>
</dbReference>
<evidence type="ECO:0000256" key="8">
    <source>
        <dbReference type="RuleBase" id="RU000675"/>
    </source>
</evidence>
<evidence type="ECO:0000256" key="9">
    <source>
        <dbReference type="RuleBase" id="RU003679"/>
    </source>
</evidence>
<dbReference type="Proteomes" id="UP001345013">
    <property type="component" value="Unassembled WGS sequence"/>
</dbReference>
<dbReference type="InterPro" id="IPR019801">
    <property type="entry name" value="Glyco_hydro_35_CS"/>
</dbReference>
<dbReference type="SUPFAM" id="SSF49785">
    <property type="entry name" value="Galactose-binding domain-like"/>
    <property type="match status" value="2"/>
</dbReference>
<comment type="similarity">
    <text evidence="2 9">Belongs to the glycosyl hydrolase 35 family.</text>
</comment>
<dbReference type="InterPro" id="IPR031330">
    <property type="entry name" value="Gly_Hdrlase_35_cat"/>
</dbReference>
<comment type="caution">
    <text evidence="12">The sequence shown here is derived from an EMBL/GenBank/DDBJ whole genome shotgun (WGS) entry which is preliminary data.</text>
</comment>
<dbReference type="InterPro" id="IPR008979">
    <property type="entry name" value="Galactose-bd-like_sf"/>
</dbReference>